<reference evidence="2 3" key="1">
    <citation type="journal article" date="2020" name="Nat. Food">
        <title>A phased Vanilla planifolia genome enables genetic improvement of flavour and production.</title>
        <authorList>
            <person name="Hasing T."/>
            <person name="Tang H."/>
            <person name="Brym M."/>
            <person name="Khazi F."/>
            <person name="Huang T."/>
            <person name="Chambers A.H."/>
        </authorList>
    </citation>
    <scope>NUCLEOTIDE SEQUENCE [LARGE SCALE GENOMIC DNA]</scope>
    <source>
        <tissue evidence="2">Leaf</tissue>
    </source>
</reference>
<dbReference type="EMBL" id="JADCNM010000010">
    <property type="protein sequence ID" value="KAG0465451.1"/>
    <property type="molecule type" value="Genomic_DNA"/>
</dbReference>
<dbReference type="Gene3D" id="3.40.50.2000">
    <property type="entry name" value="Glycogen Phosphorylase B"/>
    <property type="match status" value="1"/>
</dbReference>
<name>A0A835Q785_VANPL</name>
<gene>
    <name evidence="2" type="ORF">HPP92_019615</name>
</gene>
<dbReference type="AlphaFoldDB" id="A0A835Q785"/>
<accession>A0A835Q785</accession>
<comment type="caution">
    <text evidence="2">The sequence shown here is derived from an EMBL/GenBank/DDBJ whole genome shotgun (WGS) entry which is preliminary data.</text>
</comment>
<feature type="region of interest" description="Disordered" evidence="1">
    <location>
        <begin position="155"/>
        <end position="174"/>
    </location>
</feature>
<organism evidence="2 3">
    <name type="scientific">Vanilla planifolia</name>
    <name type="common">Vanilla</name>
    <dbReference type="NCBI Taxonomy" id="51239"/>
    <lineage>
        <taxon>Eukaryota</taxon>
        <taxon>Viridiplantae</taxon>
        <taxon>Streptophyta</taxon>
        <taxon>Embryophyta</taxon>
        <taxon>Tracheophyta</taxon>
        <taxon>Spermatophyta</taxon>
        <taxon>Magnoliopsida</taxon>
        <taxon>Liliopsida</taxon>
        <taxon>Asparagales</taxon>
        <taxon>Orchidaceae</taxon>
        <taxon>Vanilloideae</taxon>
        <taxon>Vanilleae</taxon>
        <taxon>Vanilla</taxon>
    </lineage>
</organism>
<evidence type="ECO:0000313" key="2">
    <source>
        <dbReference type="EMBL" id="KAG0465451.1"/>
    </source>
</evidence>
<protein>
    <submittedName>
        <fullName evidence="2">Uncharacterized protein</fullName>
    </submittedName>
</protein>
<proteinExistence type="predicted"/>
<dbReference type="OrthoDB" id="5835829at2759"/>
<evidence type="ECO:0000313" key="3">
    <source>
        <dbReference type="Proteomes" id="UP000639772"/>
    </source>
</evidence>
<evidence type="ECO:0000256" key="1">
    <source>
        <dbReference type="SAM" id="MobiDB-lite"/>
    </source>
</evidence>
<sequence length="174" mass="19239">MPAAVFAIYWHYFHGYNSIISANAVDLGPPCPFLISPSDENPRSPSFVTTETTEDADDTILRRIRRCLTLDAELKREGRIPRVMANTAWKLEAPAMAPVAEKFELVGIGPVFEDASEGACSRRRRKRVHRVAQRPGEGFCGVRLVWEHLGFEEGADGGDMDGAEGNRKTLPLGL</sequence>
<dbReference type="Proteomes" id="UP000639772">
    <property type="component" value="Chromosome 10"/>
</dbReference>